<dbReference type="Proteomes" id="UP000055024">
    <property type="component" value="Unassembled WGS sequence"/>
</dbReference>
<organism evidence="1 2">
    <name type="scientific">Trichinella zimbabwensis</name>
    <dbReference type="NCBI Taxonomy" id="268475"/>
    <lineage>
        <taxon>Eukaryota</taxon>
        <taxon>Metazoa</taxon>
        <taxon>Ecdysozoa</taxon>
        <taxon>Nematoda</taxon>
        <taxon>Enoplea</taxon>
        <taxon>Dorylaimia</taxon>
        <taxon>Trichinellida</taxon>
        <taxon>Trichinellidae</taxon>
        <taxon>Trichinella</taxon>
    </lineage>
</organism>
<evidence type="ECO:0000313" key="2">
    <source>
        <dbReference type="Proteomes" id="UP000055024"/>
    </source>
</evidence>
<accession>A0A0V1GBJ9</accession>
<comment type="caution">
    <text evidence="1">The sequence shown here is derived from an EMBL/GenBank/DDBJ whole genome shotgun (WGS) entry which is preliminary data.</text>
</comment>
<protein>
    <submittedName>
        <fullName evidence="1">Uncharacterized protein</fullName>
    </submittedName>
</protein>
<keyword evidence="2" id="KW-1185">Reference proteome</keyword>
<name>A0A0V1GBJ9_9BILA</name>
<evidence type="ECO:0000313" key="1">
    <source>
        <dbReference type="EMBL" id="KRY95662.1"/>
    </source>
</evidence>
<feature type="non-terminal residue" evidence="1">
    <location>
        <position position="51"/>
    </location>
</feature>
<sequence length="51" mass="5523">MSIFINASTSALKIKRTIHSTAERFARFTQAGARHVNQANALPAKDNAAKP</sequence>
<dbReference type="EMBL" id="JYDP01003552">
    <property type="protein sequence ID" value="KRY95662.1"/>
    <property type="molecule type" value="Genomic_DNA"/>
</dbReference>
<dbReference type="AlphaFoldDB" id="A0A0V1GBJ9"/>
<reference evidence="1 2" key="1">
    <citation type="submission" date="2015-01" db="EMBL/GenBank/DDBJ databases">
        <title>Evolution of Trichinella species and genotypes.</title>
        <authorList>
            <person name="Korhonen P.K."/>
            <person name="Edoardo P."/>
            <person name="Giuseppe L.R."/>
            <person name="Gasser R.B."/>
        </authorList>
    </citation>
    <scope>NUCLEOTIDE SEQUENCE [LARGE SCALE GENOMIC DNA]</scope>
    <source>
        <strain evidence="1">ISS1029</strain>
    </source>
</reference>
<proteinExistence type="predicted"/>
<gene>
    <name evidence="1" type="ORF">T11_14033</name>
</gene>